<evidence type="ECO:0000313" key="1">
    <source>
        <dbReference type="EMBL" id="OWZ18776.1"/>
    </source>
</evidence>
<dbReference type="AlphaFoldDB" id="A0A225WM86"/>
<reference evidence="2" key="1">
    <citation type="submission" date="2017-03" db="EMBL/GenBank/DDBJ databases">
        <title>Phytopthora megakarya and P. palmivora, two closely related causual agents of cacao black pod achieved similar genome size and gene model numbers by different mechanisms.</title>
        <authorList>
            <person name="Ali S."/>
            <person name="Shao J."/>
            <person name="Larry D.J."/>
            <person name="Kronmiller B."/>
            <person name="Shen D."/>
            <person name="Strem M.D."/>
            <person name="Melnick R.L."/>
            <person name="Guiltinan M.J."/>
            <person name="Tyler B.M."/>
            <person name="Meinhardt L.W."/>
            <person name="Bailey B.A."/>
        </authorList>
    </citation>
    <scope>NUCLEOTIDE SEQUENCE [LARGE SCALE GENOMIC DNA]</scope>
    <source>
        <strain evidence="2">zdho120</strain>
    </source>
</reference>
<dbReference type="OrthoDB" id="127622at2759"/>
<dbReference type="Proteomes" id="UP000198211">
    <property type="component" value="Unassembled WGS sequence"/>
</dbReference>
<evidence type="ECO:0000313" key="2">
    <source>
        <dbReference type="Proteomes" id="UP000198211"/>
    </source>
</evidence>
<organism evidence="1 2">
    <name type="scientific">Phytophthora megakarya</name>
    <dbReference type="NCBI Taxonomy" id="4795"/>
    <lineage>
        <taxon>Eukaryota</taxon>
        <taxon>Sar</taxon>
        <taxon>Stramenopiles</taxon>
        <taxon>Oomycota</taxon>
        <taxon>Peronosporomycetes</taxon>
        <taxon>Peronosporales</taxon>
        <taxon>Peronosporaceae</taxon>
        <taxon>Phytophthora</taxon>
    </lineage>
</organism>
<dbReference type="PANTHER" id="PTHR46599:SF3">
    <property type="entry name" value="PIGGYBAC TRANSPOSABLE ELEMENT-DERIVED PROTEIN 4"/>
    <property type="match status" value="1"/>
</dbReference>
<accession>A0A225WM86</accession>
<gene>
    <name evidence="1" type="ORF">PHMEG_0007077</name>
</gene>
<dbReference type="PANTHER" id="PTHR46599">
    <property type="entry name" value="PIGGYBAC TRANSPOSABLE ELEMENT-DERIVED PROTEIN 4"/>
    <property type="match status" value="1"/>
</dbReference>
<protein>
    <recommendedName>
        <fullName evidence="3">PiggyBac transposable element-derived protein domain-containing protein</fullName>
    </recommendedName>
</protein>
<evidence type="ECO:0008006" key="3">
    <source>
        <dbReference type="Google" id="ProtNLM"/>
    </source>
</evidence>
<comment type="caution">
    <text evidence="1">The sequence shown here is derived from an EMBL/GenBank/DDBJ whole genome shotgun (WGS) entry which is preliminary data.</text>
</comment>
<sequence length="96" mass="11557">MAFDEAMPPSRSSFNRMRIFMKEKPHKWGTKLFMLNCSSTAYCIRRVAEHALVFEPYLVNIALFKDKRRLIRRLDQLPLHRIFITYLERPIIRPCD</sequence>
<dbReference type="EMBL" id="NBNE01000538">
    <property type="protein sequence ID" value="OWZ18776.1"/>
    <property type="molecule type" value="Genomic_DNA"/>
</dbReference>
<name>A0A225WM86_9STRA</name>
<keyword evidence="2" id="KW-1185">Reference proteome</keyword>
<proteinExistence type="predicted"/>